<evidence type="ECO:0000313" key="2">
    <source>
        <dbReference type="EMBL" id="MBD2684160.1"/>
    </source>
</evidence>
<evidence type="ECO:0000259" key="1">
    <source>
        <dbReference type="Pfam" id="PF14280"/>
    </source>
</evidence>
<gene>
    <name evidence="2" type="ORF">H6G43_02645</name>
</gene>
<protein>
    <submittedName>
        <fullName evidence="2">DUF4365 domain-containing protein</fullName>
    </submittedName>
</protein>
<dbReference type="EMBL" id="JACJTM010000003">
    <property type="protein sequence ID" value="MBD2684160.1"/>
    <property type="molecule type" value="Genomic_DNA"/>
</dbReference>
<organism evidence="2 3">
    <name type="scientific">Aphanizomenon flos-aquae FACHB-1249</name>
    <dbReference type="NCBI Taxonomy" id="2692889"/>
    <lineage>
        <taxon>Bacteria</taxon>
        <taxon>Bacillati</taxon>
        <taxon>Cyanobacteriota</taxon>
        <taxon>Cyanophyceae</taxon>
        <taxon>Nostocales</taxon>
        <taxon>Aphanizomenonaceae</taxon>
        <taxon>Aphanizomenon</taxon>
    </lineage>
</organism>
<feature type="domain" description="DUF4365" evidence="1">
    <location>
        <begin position="23"/>
        <end position="134"/>
    </location>
</feature>
<keyword evidence="3" id="KW-1185">Reference proteome</keyword>
<accession>A0ABR8ING8</accession>
<comment type="caution">
    <text evidence="2">The sequence shown here is derived from an EMBL/GenBank/DDBJ whole genome shotgun (WGS) entry which is preliminary data.</text>
</comment>
<dbReference type="InterPro" id="IPR025375">
    <property type="entry name" value="DUF4365"/>
</dbReference>
<sequence>MQIEQPWYIGLRSKALAIVSLTERDDLIVYRDTKDYDLDVLVSISKNGEDINRLFGVEIKAVKSTPKIIQNEDIFNIEGADINVLQSRFTKCNFPICLFFFTLDNDNGYYKWILEPIIDNENGNKLKRNGSPEFRKLTNESINNIVDLVNQWYNNARIDYKIPDVIPKPLLSKRKVKRFLKQMEKITKQQKSQDNINH</sequence>
<name>A0ABR8ING8_APHFL</name>
<dbReference type="Proteomes" id="UP000660270">
    <property type="component" value="Unassembled WGS sequence"/>
</dbReference>
<evidence type="ECO:0000313" key="3">
    <source>
        <dbReference type="Proteomes" id="UP000660270"/>
    </source>
</evidence>
<dbReference type="GeneID" id="78219180"/>
<dbReference type="Pfam" id="PF14280">
    <property type="entry name" value="DUF4365"/>
    <property type="match status" value="1"/>
</dbReference>
<dbReference type="RefSeq" id="WP_190387204.1">
    <property type="nucleotide sequence ID" value="NZ_JACJTM010000003.1"/>
</dbReference>
<proteinExistence type="predicted"/>
<reference evidence="2 3" key="1">
    <citation type="journal article" date="2020" name="ISME J.">
        <title>Comparative genomics reveals insights into cyanobacterial evolution and habitat adaptation.</title>
        <authorList>
            <person name="Chen M.Y."/>
            <person name="Teng W.K."/>
            <person name="Zhao L."/>
            <person name="Hu C.X."/>
            <person name="Zhou Y.K."/>
            <person name="Han B.P."/>
            <person name="Song L.R."/>
            <person name="Shu W.S."/>
        </authorList>
    </citation>
    <scope>NUCLEOTIDE SEQUENCE [LARGE SCALE GENOMIC DNA]</scope>
    <source>
        <strain evidence="2 3">FACHB-1249</strain>
    </source>
</reference>